<gene>
    <name evidence="2" type="ORF">ZIOFF_035118</name>
</gene>
<evidence type="ECO:0000313" key="3">
    <source>
        <dbReference type="Proteomes" id="UP000734854"/>
    </source>
</evidence>
<proteinExistence type="predicted"/>
<comment type="caution">
    <text evidence="2">The sequence shown here is derived from an EMBL/GenBank/DDBJ whole genome shotgun (WGS) entry which is preliminary data.</text>
</comment>
<dbReference type="Proteomes" id="UP000734854">
    <property type="component" value="Unassembled WGS sequence"/>
</dbReference>
<dbReference type="PANTHER" id="PTHR32096:SF146">
    <property type="entry name" value="WRKY TRANSCRIPTION FACTOR 19-RELATED"/>
    <property type="match status" value="1"/>
</dbReference>
<name>A0A8J5G8D7_ZINOF</name>
<keyword evidence="3" id="KW-1185">Reference proteome</keyword>
<accession>A0A8J5G8D7</accession>
<dbReference type="GO" id="GO:0005634">
    <property type="term" value="C:nucleus"/>
    <property type="evidence" value="ECO:0007669"/>
    <property type="project" value="TreeGrafter"/>
</dbReference>
<dbReference type="EMBL" id="JACMSC010000010">
    <property type="protein sequence ID" value="KAG6502830.1"/>
    <property type="molecule type" value="Genomic_DNA"/>
</dbReference>
<dbReference type="InterPro" id="IPR044810">
    <property type="entry name" value="WRKY_plant"/>
</dbReference>
<organism evidence="2 3">
    <name type="scientific">Zingiber officinale</name>
    <name type="common">Ginger</name>
    <name type="synonym">Amomum zingiber</name>
    <dbReference type="NCBI Taxonomy" id="94328"/>
    <lineage>
        <taxon>Eukaryota</taxon>
        <taxon>Viridiplantae</taxon>
        <taxon>Streptophyta</taxon>
        <taxon>Embryophyta</taxon>
        <taxon>Tracheophyta</taxon>
        <taxon>Spermatophyta</taxon>
        <taxon>Magnoliopsida</taxon>
        <taxon>Liliopsida</taxon>
        <taxon>Zingiberales</taxon>
        <taxon>Zingiberaceae</taxon>
        <taxon>Zingiber</taxon>
    </lineage>
</organism>
<evidence type="ECO:0000259" key="1">
    <source>
        <dbReference type="PROSITE" id="PS50811"/>
    </source>
</evidence>
<dbReference type="PANTHER" id="PTHR32096">
    <property type="entry name" value="WRKY TRANSCRIPTION FACTOR 30-RELATED-RELATED"/>
    <property type="match status" value="1"/>
</dbReference>
<dbReference type="PROSITE" id="PS50811">
    <property type="entry name" value="WRKY"/>
    <property type="match status" value="1"/>
</dbReference>
<dbReference type="Pfam" id="PF03106">
    <property type="entry name" value="WRKY"/>
    <property type="match status" value="1"/>
</dbReference>
<dbReference type="GO" id="GO:0000976">
    <property type="term" value="F:transcription cis-regulatory region binding"/>
    <property type="evidence" value="ECO:0007669"/>
    <property type="project" value="TreeGrafter"/>
</dbReference>
<dbReference type="OrthoDB" id="1888929at2759"/>
<reference evidence="2 3" key="1">
    <citation type="submission" date="2020-08" db="EMBL/GenBank/DDBJ databases">
        <title>Plant Genome Project.</title>
        <authorList>
            <person name="Zhang R.-G."/>
        </authorList>
    </citation>
    <scope>NUCLEOTIDE SEQUENCE [LARGE SCALE GENOMIC DNA]</scope>
    <source>
        <tissue evidence="2">Rhizome</tissue>
    </source>
</reference>
<dbReference type="GO" id="GO:0003700">
    <property type="term" value="F:DNA-binding transcription factor activity"/>
    <property type="evidence" value="ECO:0007669"/>
    <property type="project" value="InterPro"/>
</dbReference>
<dbReference type="SMART" id="SM00774">
    <property type="entry name" value="WRKY"/>
    <property type="match status" value="1"/>
</dbReference>
<protein>
    <recommendedName>
        <fullName evidence="1">WRKY domain-containing protein</fullName>
    </recommendedName>
</protein>
<dbReference type="AlphaFoldDB" id="A0A8J5G8D7"/>
<feature type="domain" description="WRKY" evidence="1">
    <location>
        <begin position="93"/>
        <end position="150"/>
    </location>
</feature>
<sequence length="242" mass="27415">MEVNARAAALLAELNQALELLKQLESHLHDRDLDLCRALAPRLMSSIQNSIDLIASDRPPRTVTPKRRKALHSWMRKVRLSSMVGGVEGTGHDDGFTWRKYGQKEILGAKYPRAYFRCTHSASLGCPAKKQVQRSDDDMLVFDVTYHELHTCLQQRREQEEQGSGRHVTYDSQEQSMAERVEAEEEFVAQTGPSLGPSMDEIASFGSLDDYGCFDGVEKSMLTVMEELDRDLEIDPWLLSKN</sequence>
<dbReference type="InterPro" id="IPR003657">
    <property type="entry name" value="WRKY_dom"/>
</dbReference>
<evidence type="ECO:0000313" key="2">
    <source>
        <dbReference type="EMBL" id="KAG6502830.1"/>
    </source>
</evidence>